<accession>A0ABT0HTK6</accession>
<dbReference type="EMBL" id="JALPRF010000009">
    <property type="protein sequence ID" value="MCK8495543.1"/>
    <property type="molecule type" value="Genomic_DNA"/>
</dbReference>
<sequence>MENRKTGQRREGRPPKIDSERSTIKLNCWVTPIENSQIQAKYVQMKAGSKLAFAQFLKQILLSDKQSRGPKPDELLLTIIINLQERGRQLQLISEIIEEDRKEEAQSIVGNKLSEELLRIQETIEQITAWLYES</sequence>
<protein>
    <recommendedName>
        <fullName evidence="3">Plasmid segregation centromere-binding protein ParR</fullName>
    </recommendedName>
</protein>
<reference evidence="1 2" key="1">
    <citation type="submission" date="2022-04" db="EMBL/GenBank/DDBJ databases">
        <title>Spirosoma sp. strain RP8 genome sequencing and assembly.</title>
        <authorList>
            <person name="Jung Y."/>
        </authorList>
    </citation>
    <scope>NUCLEOTIDE SEQUENCE [LARGE SCALE GENOMIC DNA]</scope>
    <source>
        <strain evidence="1 2">RP8</strain>
    </source>
</reference>
<evidence type="ECO:0000313" key="1">
    <source>
        <dbReference type="EMBL" id="MCK8495543.1"/>
    </source>
</evidence>
<dbReference type="RefSeq" id="WP_248480321.1">
    <property type="nucleotide sequence ID" value="NZ_JALPRF010000009.1"/>
</dbReference>
<evidence type="ECO:0008006" key="3">
    <source>
        <dbReference type="Google" id="ProtNLM"/>
    </source>
</evidence>
<gene>
    <name evidence="1" type="ORF">M0L20_27000</name>
</gene>
<evidence type="ECO:0000313" key="2">
    <source>
        <dbReference type="Proteomes" id="UP001202180"/>
    </source>
</evidence>
<keyword evidence="2" id="KW-1185">Reference proteome</keyword>
<proteinExistence type="predicted"/>
<organism evidence="1 2">
    <name type="scientific">Spirosoma liriopis</name>
    <dbReference type="NCBI Taxonomy" id="2937440"/>
    <lineage>
        <taxon>Bacteria</taxon>
        <taxon>Pseudomonadati</taxon>
        <taxon>Bacteroidota</taxon>
        <taxon>Cytophagia</taxon>
        <taxon>Cytophagales</taxon>
        <taxon>Cytophagaceae</taxon>
        <taxon>Spirosoma</taxon>
    </lineage>
</organism>
<comment type="caution">
    <text evidence="1">The sequence shown here is derived from an EMBL/GenBank/DDBJ whole genome shotgun (WGS) entry which is preliminary data.</text>
</comment>
<name>A0ABT0HTK6_9BACT</name>
<dbReference type="Proteomes" id="UP001202180">
    <property type="component" value="Unassembled WGS sequence"/>
</dbReference>